<dbReference type="NCBIfam" id="TIGR02589">
    <property type="entry name" value="cas_Csd2"/>
    <property type="match status" value="1"/>
</dbReference>
<dbReference type="OMA" id="YDFVLLF"/>
<dbReference type="EMBL" id="MT075580">
    <property type="protein sequence ID" value="QIS31130.1"/>
    <property type="molecule type" value="Genomic_DNA"/>
</dbReference>
<dbReference type="Pfam" id="PF05107">
    <property type="entry name" value="Cas_Cas7"/>
    <property type="match status" value="1"/>
</dbReference>
<evidence type="ECO:0000313" key="2">
    <source>
        <dbReference type="EMBL" id="QIS31130.1"/>
    </source>
</evidence>
<dbReference type="InterPro" id="IPR013418">
    <property type="entry name" value="CRISPR-assoc_prot_Cas7/Csd2"/>
</dbReference>
<protein>
    <submittedName>
        <fullName evidence="2">Type I-C CRISPR-associated protein Cas7/Csd2</fullName>
    </submittedName>
</protein>
<organism evidence="2">
    <name type="scientific">Lysinibacillus sphaericus</name>
    <name type="common">Bacillus sphaericus</name>
    <dbReference type="NCBI Taxonomy" id="1421"/>
    <lineage>
        <taxon>Bacteria</taxon>
        <taxon>Bacillati</taxon>
        <taxon>Bacillota</taxon>
        <taxon>Bacilli</taxon>
        <taxon>Bacillales</taxon>
        <taxon>Bacillaceae</taxon>
        <taxon>Lysinibacillus</taxon>
    </lineage>
</organism>
<proteinExistence type="predicted"/>
<dbReference type="NCBIfam" id="TIGR01595">
    <property type="entry name" value="cas_CT1132"/>
    <property type="match status" value="1"/>
</dbReference>
<evidence type="ECO:0000256" key="1">
    <source>
        <dbReference type="SAM" id="MobiDB-lite"/>
    </source>
</evidence>
<feature type="region of interest" description="Disordered" evidence="1">
    <location>
        <begin position="22"/>
        <end position="42"/>
    </location>
</feature>
<accession>A0A6H0A0B8</accession>
<reference evidence="2" key="1">
    <citation type="submission" date="2020-02" db="EMBL/GenBank/DDBJ databases">
        <authorList>
            <person name="Hu X."/>
            <person name="Yuan Z."/>
            <person name="Cheng J."/>
            <person name="Geng P."/>
        </authorList>
    </citation>
    <scope>NUCLEOTIDE SEQUENCE</scope>
    <source>
        <strain evidence="2">SSII-1</strain>
        <plasmid evidence="2">pSSII-1</plasmid>
    </source>
</reference>
<sequence length="285" mass="31882">MTKNEIKAINKKDFAIVFSVKNANPNGDPNNGNRPRQSPFDSIGEISDVAIKRKIRNRFMDYDQDIFVQSEDRTIDGFRSLKDRADSIEGLKGADSETYKKIACETWIDVRTFGQVFSFKGDKNDSVSVGVRGPVAIQSAFSVHPIEITSTKITKSVNLVTSNKKTSDTMGEKHRVNYGLYVCYGSINSQLAQDTKFSDKDAALLKEILSSIFENDLSAARPSGSMEVHNVYWWEHNSPLGQYSSAKVHRSLEIKQTVESPTSYDDFEIKVNELDGLSVEVLPGY</sequence>
<feature type="compositionally biased region" description="Low complexity" evidence="1">
    <location>
        <begin position="22"/>
        <end position="36"/>
    </location>
</feature>
<name>A0A6H0A0B8_LYSSH</name>
<dbReference type="RefSeq" id="WP_012291754.1">
    <property type="nucleotide sequence ID" value="NZ_CP014644.1"/>
</dbReference>
<geneLocation type="plasmid" evidence="2">
    <name>pSSII-1</name>
</geneLocation>
<dbReference type="InterPro" id="IPR006482">
    <property type="entry name" value="Cas7_Csh2/Csh2"/>
</dbReference>
<dbReference type="GO" id="GO:0043571">
    <property type="term" value="P:maintenance of CRISPR repeat elements"/>
    <property type="evidence" value="ECO:0007669"/>
    <property type="project" value="InterPro"/>
</dbReference>
<keyword evidence="2" id="KW-0614">Plasmid</keyword>
<dbReference type="AlphaFoldDB" id="A0A6H0A0B8"/>